<evidence type="ECO:0000313" key="3">
    <source>
        <dbReference type="Proteomes" id="UP000315010"/>
    </source>
</evidence>
<comment type="caution">
    <text evidence="2">The sequence shown here is derived from an EMBL/GenBank/DDBJ whole genome shotgun (WGS) entry which is preliminary data.</text>
</comment>
<keyword evidence="3" id="KW-1185">Reference proteome</keyword>
<dbReference type="EMBL" id="SJPJ01000003">
    <property type="protein sequence ID" value="TWT75785.1"/>
    <property type="molecule type" value="Genomic_DNA"/>
</dbReference>
<accession>A0A5C5YLQ3</accession>
<dbReference type="AlphaFoldDB" id="A0A5C5YLQ3"/>
<sequence>MVAMDPNDPASVERASAIIRQHADMFGASIRSSIYNSWLRSKDIDAIESKYRNFLDSALRDFRADPDEYMLSIDMGRQAPSEQPIGDSSNDGGSEDQQIRIGVYIFWIGLAPQRRNHETLEGEIRKVMDDSLKALRDDPEDFGSEFHWTSP</sequence>
<gene>
    <name evidence="2" type="ORF">CA13_73580</name>
</gene>
<evidence type="ECO:0000313" key="2">
    <source>
        <dbReference type="EMBL" id="TWT75785.1"/>
    </source>
</evidence>
<feature type="compositionally biased region" description="Polar residues" evidence="1">
    <location>
        <begin position="86"/>
        <end position="95"/>
    </location>
</feature>
<dbReference type="RefSeq" id="WP_146404789.1">
    <property type="nucleotide sequence ID" value="NZ_SJPJ01000003.1"/>
</dbReference>
<evidence type="ECO:0000256" key="1">
    <source>
        <dbReference type="SAM" id="MobiDB-lite"/>
    </source>
</evidence>
<reference evidence="2 3" key="1">
    <citation type="submission" date="2019-02" db="EMBL/GenBank/DDBJ databases">
        <title>Deep-cultivation of Planctomycetes and their phenomic and genomic characterization uncovers novel biology.</title>
        <authorList>
            <person name="Wiegand S."/>
            <person name="Jogler M."/>
            <person name="Boedeker C."/>
            <person name="Pinto D."/>
            <person name="Vollmers J."/>
            <person name="Rivas-Marin E."/>
            <person name="Kohn T."/>
            <person name="Peeters S.H."/>
            <person name="Heuer A."/>
            <person name="Rast P."/>
            <person name="Oberbeckmann S."/>
            <person name="Bunk B."/>
            <person name="Jeske O."/>
            <person name="Meyerdierks A."/>
            <person name="Storesund J.E."/>
            <person name="Kallscheuer N."/>
            <person name="Luecker S."/>
            <person name="Lage O.M."/>
            <person name="Pohl T."/>
            <person name="Merkel B.J."/>
            <person name="Hornburger P."/>
            <person name="Mueller R.-W."/>
            <person name="Bruemmer F."/>
            <person name="Labrenz M."/>
            <person name="Spormann A.M."/>
            <person name="Op Den Camp H."/>
            <person name="Overmann J."/>
            <person name="Amann R."/>
            <person name="Jetten M.S.M."/>
            <person name="Mascher T."/>
            <person name="Medema M.H."/>
            <person name="Devos D.P."/>
            <person name="Kaster A.-K."/>
            <person name="Ovreas L."/>
            <person name="Rohde M."/>
            <person name="Galperin M.Y."/>
            <person name="Jogler C."/>
        </authorList>
    </citation>
    <scope>NUCLEOTIDE SEQUENCE [LARGE SCALE GENOMIC DNA]</scope>
    <source>
        <strain evidence="2 3">CA13</strain>
    </source>
</reference>
<protein>
    <submittedName>
        <fullName evidence="2">Uncharacterized protein</fullName>
    </submittedName>
</protein>
<dbReference type="Proteomes" id="UP000315010">
    <property type="component" value="Unassembled WGS sequence"/>
</dbReference>
<dbReference type="OrthoDB" id="271870at2"/>
<feature type="region of interest" description="Disordered" evidence="1">
    <location>
        <begin position="74"/>
        <end position="95"/>
    </location>
</feature>
<proteinExistence type="predicted"/>
<name>A0A5C5YLQ3_9BACT</name>
<organism evidence="2 3">
    <name type="scientific">Novipirellula herctigrandis</name>
    <dbReference type="NCBI Taxonomy" id="2527986"/>
    <lineage>
        <taxon>Bacteria</taxon>
        <taxon>Pseudomonadati</taxon>
        <taxon>Planctomycetota</taxon>
        <taxon>Planctomycetia</taxon>
        <taxon>Pirellulales</taxon>
        <taxon>Pirellulaceae</taxon>
        <taxon>Novipirellula</taxon>
    </lineage>
</organism>